<feature type="compositionally biased region" description="Polar residues" evidence="8">
    <location>
        <begin position="135"/>
        <end position="145"/>
    </location>
</feature>
<dbReference type="Pfam" id="PF01127">
    <property type="entry name" value="Sdh_cyt"/>
    <property type="match status" value="1"/>
</dbReference>
<dbReference type="InterPro" id="IPR000701">
    <property type="entry name" value="SuccDH_FuR_B_TM-su"/>
</dbReference>
<dbReference type="Proteomes" id="UP000774617">
    <property type="component" value="Unassembled WGS sequence"/>
</dbReference>
<keyword evidence="11" id="KW-1185">Reference proteome</keyword>
<keyword evidence="2" id="KW-0349">Heme</keyword>
<keyword evidence="7 9" id="KW-0472">Membrane</keyword>
<dbReference type="InterPro" id="IPR018495">
    <property type="entry name" value="Succ_DH_cyt_bsu_CS"/>
</dbReference>
<keyword evidence="3 9" id="KW-0812">Transmembrane</keyword>
<comment type="subcellular location">
    <subcellularLocation>
        <location evidence="1">Membrane</location>
        <topology evidence="1">Multi-pass membrane protein</topology>
    </subcellularLocation>
</comment>
<feature type="compositionally biased region" description="Basic and acidic residues" evidence="8">
    <location>
        <begin position="57"/>
        <end position="67"/>
    </location>
</feature>
<evidence type="ECO:0000313" key="10">
    <source>
        <dbReference type="EMBL" id="KAH7059007.1"/>
    </source>
</evidence>
<gene>
    <name evidence="10" type="ORF">B0J12DRAFT_594846</name>
</gene>
<evidence type="ECO:0000256" key="8">
    <source>
        <dbReference type="SAM" id="MobiDB-lite"/>
    </source>
</evidence>
<sequence>MKGRVTSRRIHDSPKDVSTTPHASLTYSFLSRIPLPSGFALRLIGSQSRVKPLSPELCDHPPKHPSSDSHLASLSTQTPDLDSSSSRQDTHQLSNAPPKHPQTPCTPCCVSSTPRHFYYHHFHHLEVRLPLATHSPNTSHVLSQNPHPRHHHPPPFRKRPHLSIYRPQHTWFNPSILGRITGSLLSGGLYLFFAAYACAPLLGWDFSSQNVVVVVVAAAAALPAAATVGAKSLLGFAGSFHCANGVRHLVWDCGKRLNNVAARRSGWVVLGVSVCGAVAGAMW</sequence>
<keyword evidence="5 9" id="KW-1133">Transmembrane helix</keyword>
<dbReference type="CDD" id="cd03499">
    <property type="entry name" value="SQR_TypeC_SdhC"/>
    <property type="match status" value="1"/>
</dbReference>
<dbReference type="PANTHER" id="PTHR10978:SF5">
    <property type="entry name" value="SUCCINATE DEHYDROGENASE CYTOCHROME B560 SUBUNIT, MITOCHONDRIAL"/>
    <property type="match status" value="1"/>
</dbReference>
<evidence type="ECO:0000256" key="2">
    <source>
        <dbReference type="ARBA" id="ARBA00022617"/>
    </source>
</evidence>
<comment type="caution">
    <text evidence="10">The sequence shown here is derived from an EMBL/GenBank/DDBJ whole genome shotgun (WGS) entry which is preliminary data.</text>
</comment>
<dbReference type="PANTHER" id="PTHR10978">
    <property type="entry name" value="SUCCINATE DEHYDROGENASE CYTOCHROME B560 SUBUNIT"/>
    <property type="match status" value="1"/>
</dbReference>
<feature type="transmembrane region" description="Helical" evidence="9">
    <location>
        <begin position="265"/>
        <end position="282"/>
    </location>
</feature>
<evidence type="ECO:0000256" key="7">
    <source>
        <dbReference type="ARBA" id="ARBA00023136"/>
    </source>
</evidence>
<feature type="transmembrane region" description="Helical" evidence="9">
    <location>
        <begin position="210"/>
        <end position="230"/>
    </location>
</feature>
<evidence type="ECO:0000256" key="6">
    <source>
        <dbReference type="ARBA" id="ARBA00023004"/>
    </source>
</evidence>
<feature type="region of interest" description="Disordered" evidence="8">
    <location>
        <begin position="52"/>
        <end position="105"/>
    </location>
</feature>
<accession>A0ABQ8GKR7</accession>
<dbReference type="EMBL" id="JAGTJR010000006">
    <property type="protein sequence ID" value="KAH7059007.1"/>
    <property type="molecule type" value="Genomic_DNA"/>
</dbReference>
<organism evidence="10 11">
    <name type="scientific">Macrophomina phaseolina</name>
    <dbReference type="NCBI Taxonomy" id="35725"/>
    <lineage>
        <taxon>Eukaryota</taxon>
        <taxon>Fungi</taxon>
        <taxon>Dikarya</taxon>
        <taxon>Ascomycota</taxon>
        <taxon>Pezizomycotina</taxon>
        <taxon>Dothideomycetes</taxon>
        <taxon>Dothideomycetes incertae sedis</taxon>
        <taxon>Botryosphaeriales</taxon>
        <taxon>Botryosphaeriaceae</taxon>
        <taxon>Macrophomina</taxon>
    </lineage>
</organism>
<evidence type="ECO:0000256" key="9">
    <source>
        <dbReference type="SAM" id="Phobius"/>
    </source>
</evidence>
<feature type="region of interest" description="Disordered" evidence="8">
    <location>
        <begin position="135"/>
        <end position="154"/>
    </location>
</feature>
<dbReference type="SUPFAM" id="SSF81343">
    <property type="entry name" value="Fumarate reductase respiratory complex transmembrane subunits"/>
    <property type="match status" value="1"/>
</dbReference>
<dbReference type="InterPro" id="IPR034804">
    <property type="entry name" value="SQR/QFR_C/D"/>
</dbReference>
<evidence type="ECO:0000256" key="3">
    <source>
        <dbReference type="ARBA" id="ARBA00022692"/>
    </source>
</evidence>
<evidence type="ECO:0000256" key="1">
    <source>
        <dbReference type="ARBA" id="ARBA00004141"/>
    </source>
</evidence>
<dbReference type="InterPro" id="IPR014314">
    <property type="entry name" value="Succ_DH_cytb556"/>
</dbReference>
<feature type="transmembrane region" description="Helical" evidence="9">
    <location>
        <begin position="184"/>
        <end position="204"/>
    </location>
</feature>
<dbReference type="PROSITE" id="PS01001">
    <property type="entry name" value="SDH_CYT_2"/>
    <property type="match status" value="1"/>
</dbReference>
<reference evidence="10 11" key="1">
    <citation type="journal article" date="2021" name="Nat. Commun.">
        <title>Genetic determinants of endophytism in the Arabidopsis root mycobiome.</title>
        <authorList>
            <person name="Mesny F."/>
            <person name="Miyauchi S."/>
            <person name="Thiergart T."/>
            <person name="Pickel B."/>
            <person name="Atanasova L."/>
            <person name="Karlsson M."/>
            <person name="Huettel B."/>
            <person name="Barry K.W."/>
            <person name="Haridas S."/>
            <person name="Chen C."/>
            <person name="Bauer D."/>
            <person name="Andreopoulos W."/>
            <person name="Pangilinan J."/>
            <person name="LaButti K."/>
            <person name="Riley R."/>
            <person name="Lipzen A."/>
            <person name="Clum A."/>
            <person name="Drula E."/>
            <person name="Henrissat B."/>
            <person name="Kohler A."/>
            <person name="Grigoriev I.V."/>
            <person name="Martin F.M."/>
            <person name="Hacquard S."/>
        </authorList>
    </citation>
    <scope>NUCLEOTIDE SEQUENCE [LARGE SCALE GENOMIC DNA]</scope>
    <source>
        <strain evidence="10 11">MPI-SDFR-AT-0080</strain>
    </source>
</reference>
<keyword evidence="4" id="KW-0479">Metal-binding</keyword>
<proteinExistence type="predicted"/>
<feature type="compositionally biased region" description="Polar residues" evidence="8">
    <location>
        <begin position="68"/>
        <end position="95"/>
    </location>
</feature>
<dbReference type="Gene3D" id="1.20.1300.10">
    <property type="entry name" value="Fumarate reductase/succinate dehydrogenase, transmembrane subunit"/>
    <property type="match status" value="1"/>
</dbReference>
<keyword evidence="6" id="KW-0408">Iron</keyword>
<feature type="region of interest" description="Disordered" evidence="8">
    <location>
        <begin position="1"/>
        <end position="21"/>
    </location>
</feature>
<evidence type="ECO:0000256" key="5">
    <source>
        <dbReference type="ARBA" id="ARBA00022989"/>
    </source>
</evidence>
<evidence type="ECO:0000256" key="4">
    <source>
        <dbReference type="ARBA" id="ARBA00022723"/>
    </source>
</evidence>
<name>A0ABQ8GKR7_9PEZI</name>
<protein>
    <recommendedName>
        <fullName evidence="12">Succinate dehydrogenase/Fumarate reductase transmembrane subunit</fullName>
    </recommendedName>
</protein>
<evidence type="ECO:0008006" key="12">
    <source>
        <dbReference type="Google" id="ProtNLM"/>
    </source>
</evidence>
<evidence type="ECO:0000313" key="11">
    <source>
        <dbReference type="Proteomes" id="UP000774617"/>
    </source>
</evidence>